<accession>A0AA40DS67</accession>
<proteinExistence type="predicted"/>
<dbReference type="GeneID" id="85330058"/>
<dbReference type="Proteomes" id="UP001172101">
    <property type="component" value="Unassembled WGS sequence"/>
</dbReference>
<protein>
    <submittedName>
        <fullName evidence="1">Uncharacterized protein</fullName>
    </submittedName>
</protein>
<keyword evidence="2" id="KW-1185">Reference proteome</keyword>
<dbReference type="RefSeq" id="XP_060293317.1">
    <property type="nucleotide sequence ID" value="XM_060446788.1"/>
</dbReference>
<comment type="caution">
    <text evidence="1">The sequence shown here is derived from an EMBL/GenBank/DDBJ whole genome shotgun (WGS) entry which is preliminary data.</text>
</comment>
<evidence type="ECO:0000313" key="2">
    <source>
        <dbReference type="Proteomes" id="UP001172101"/>
    </source>
</evidence>
<organism evidence="1 2">
    <name type="scientific">Lasiosphaeria miniovina</name>
    <dbReference type="NCBI Taxonomy" id="1954250"/>
    <lineage>
        <taxon>Eukaryota</taxon>
        <taxon>Fungi</taxon>
        <taxon>Dikarya</taxon>
        <taxon>Ascomycota</taxon>
        <taxon>Pezizomycotina</taxon>
        <taxon>Sordariomycetes</taxon>
        <taxon>Sordariomycetidae</taxon>
        <taxon>Sordariales</taxon>
        <taxon>Lasiosphaeriaceae</taxon>
        <taxon>Lasiosphaeria</taxon>
    </lineage>
</organism>
<name>A0AA40DS67_9PEZI</name>
<dbReference type="EMBL" id="JAUIRO010000006">
    <property type="protein sequence ID" value="KAK0710013.1"/>
    <property type="molecule type" value="Genomic_DNA"/>
</dbReference>
<evidence type="ECO:0000313" key="1">
    <source>
        <dbReference type="EMBL" id="KAK0710013.1"/>
    </source>
</evidence>
<sequence>MTDDLTSEIIPLAVPYLPIANISLAHNISYSPDHLGDRPRFKNNVTKDFGGPRTQVTLLTTATSAGRMLAIQPPSNISSYTINFYGPAVRCFKADAKTQSTIQFLFEKKQTSWIVRGARPTKTAYYAFAPSLTTREILPPWMVSGTRLPSTPPTRSGWSLSGTIWLPQIVSTAVSTKCVSSSMLHTT</sequence>
<dbReference type="AlphaFoldDB" id="A0AA40DS67"/>
<gene>
    <name evidence="1" type="ORF">B0T26DRAFT_786986</name>
</gene>
<reference evidence="1" key="1">
    <citation type="submission" date="2023-06" db="EMBL/GenBank/DDBJ databases">
        <title>Genome-scale phylogeny and comparative genomics of the fungal order Sordariales.</title>
        <authorList>
            <consortium name="Lawrence Berkeley National Laboratory"/>
            <person name="Hensen N."/>
            <person name="Bonometti L."/>
            <person name="Westerberg I."/>
            <person name="Brannstrom I.O."/>
            <person name="Guillou S."/>
            <person name="Cros-Aarteil S."/>
            <person name="Calhoun S."/>
            <person name="Haridas S."/>
            <person name="Kuo A."/>
            <person name="Mondo S."/>
            <person name="Pangilinan J."/>
            <person name="Riley R."/>
            <person name="LaButti K."/>
            <person name="Andreopoulos B."/>
            <person name="Lipzen A."/>
            <person name="Chen C."/>
            <person name="Yanf M."/>
            <person name="Daum C."/>
            <person name="Ng V."/>
            <person name="Clum A."/>
            <person name="Steindorff A."/>
            <person name="Ohm R."/>
            <person name="Martin F."/>
            <person name="Silar P."/>
            <person name="Natvig D."/>
            <person name="Lalanne C."/>
            <person name="Gautier V."/>
            <person name="Ament-velasquez S.L."/>
            <person name="Kruys A."/>
            <person name="Hutchinson M.I."/>
            <person name="Powell A.J."/>
            <person name="Barry K."/>
            <person name="Miller A.N."/>
            <person name="Grigoriev I.V."/>
            <person name="Debuchy R."/>
            <person name="Gladieux P."/>
            <person name="Thoren M.H."/>
            <person name="Johannesson H."/>
        </authorList>
    </citation>
    <scope>NUCLEOTIDE SEQUENCE</scope>
    <source>
        <strain evidence="1">SMH2392-1A</strain>
    </source>
</reference>